<reference evidence="2" key="1">
    <citation type="journal article" date="2023" name="Mol. Phylogenet. Evol.">
        <title>Genome-scale phylogeny and comparative genomics of the fungal order Sordariales.</title>
        <authorList>
            <person name="Hensen N."/>
            <person name="Bonometti L."/>
            <person name="Westerberg I."/>
            <person name="Brannstrom I.O."/>
            <person name="Guillou S."/>
            <person name="Cros-Aarteil S."/>
            <person name="Calhoun S."/>
            <person name="Haridas S."/>
            <person name="Kuo A."/>
            <person name="Mondo S."/>
            <person name="Pangilinan J."/>
            <person name="Riley R."/>
            <person name="LaButti K."/>
            <person name="Andreopoulos B."/>
            <person name="Lipzen A."/>
            <person name="Chen C."/>
            <person name="Yan M."/>
            <person name="Daum C."/>
            <person name="Ng V."/>
            <person name="Clum A."/>
            <person name="Steindorff A."/>
            <person name="Ohm R.A."/>
            <person name="Martin F."/>
            <person name="Silar P."/>
            <person name="Natvig D.O."/>
            <person name="Lalanne C."/>
            <person name="Gautier V."/>
            <person name="Ament-Velasquez S.L."/>
            <person name="Kruys A."/>
            <person name="Hutchinson M.I."/>
            <person name="Powell A.J."/>
            <person name="Barry K."/>
            <person name="Miller A.N."/>
            <person name="Grigoriev I.V."/>
            <person name="Debuchy R."/>
            <person name="Gladieux P."/>
            <person name="Hiltunen Thoren M."/>
            <person name="Johannesson H."/>
        </authorList>
    </citation>
    <scope>NUCLEOTIDE SEQUENCE</scope>
    <source>
        <strain evidence="2">FGSC 1904</strain>
    </source>
</reference>
<comment type="caution">
    <text evidence="2">The sequence shown here is derived from an EMBL/GenBank/DDBJ whole genome shotgun (WGS) entry which is preliminary data.</text>
</comment>
<reference evidence="2" key="2">
    <citation type="submission" date="2023-07" db="EMBL/GenBank/DDBJ databases">
        <authorList>
            <consortium name="Lawrence Berkeley National Laboratory"/>
            <person name="Haridas S."/>
            <person name="Hensen N."/>
            <person name="Bonometti L."/>
            <person name="Westerberg I."/>
            <person name="Brannstrom I.O."/>
            <person name="Guillou S."/>
            <person name="Cros-Aarteil S."/>
            <person name="Calhoun S."/>
            <person name="Kuo A."/>
            <person name="Mondo S."/>
            <person name="Pangilinan J."/>
            <person name="Riley R."/>
            <person name="LaButti K."/>
            <person name="Andreopoulos B."/>
            <person name="Lipzen A."/>
            <person name="Chen C."/>
            <person name="Yanf M."/>
            <person name="Daum C."/>
            <person name="Ng V."/>
            <person name="Clum A."/>
            <person name="Steindorff A."/>
            <person name="Ohm R."/>
            <person name="Martin F."/>
            <person name="Silar P."/>
            <person name="Natvig D."/>
            <person name="Lalanne C."/>
            <person name="Gautier V."/>
            <person name="Ament-velasquez S.L."/>
            <person name="Kruys A."/>
            <person name="Hutchinson M.I."/>
            <person name="Powell A.J."/>
            <person name="Barry K."/>
            <person name="Miller A.N."/>
            <person name="Grigoriev I.V."/>
            <person name="Debuchy R."/>
            <person name="Gladieux P."/>
            <person name="Thoren M.H."/>
            <person name="Johannesson H."/>
        </authorList>
    </citation>
    <scope>NUCLEOTIDE SEQUENCE</scope>
    <source>
        <strain evidence="2">FGSC 1904</strain>
    </source>
</reference>
<name>A0AAE0UCB8_SORBR</name>
<dbReference type="Proteomes" id="UP001281003">
    <property type="component" value="Unassembled WGS sequence"/>
</dbReference>
<accession>A0AAE0UCB8</accession>
<feature type="region of interest" description="Disordered" evidence="1">
    <location>
        <begin position="342"/>
        <end position="363"/>
    </location>
</feature>
<protein>
    <submittedName>
        <fullName evidence="2">Uncharacterized protein</fullName>
    </submittedName>
</protein>
<dbReference type="AlphaFoldDB" id="A0AAE0UCB8"/>
<evidence type="ECO:0000256" key="1">
    <source>
        <dbReference type="SAM" id="MobiDB-lite"/>
    </source>
</evidence>
<evidence type="ECO:0000313" key="3">
    <source>
        <dbReference type="Proteomes" id="UP001281003"/>
    </source>
</evidence>
<organism evidence="2 3">
    <name type="scientific">Sordaria brevicollis</name>
    <dbReference type="NCBI Taxonomy" id="83679"/>
    <lineage>
        <taxon>Eukaryota</taxon>
        <taxon>Fungi</taxon>
        <taxon>Dikarya</taxon>
        <taxon>Ascomycota</taxon>
        <taxon>Pezizomycotina</taxon>
        <taxon>Sordariomycetes</taxon>
        <taxon>Sordariomycetidae</taxon>
        <taxon>Sordariales</taxon>
        <taxon>Sordariaceae</taxon>
        <taxon>Sordaria</taxon>
    </lineage>
</organism>
<gene>
    <name evidence="2" type="ORF">B0T20DRAFT_469762</name>
</gene>
<dbReference type="Gene3D" id="3.30.559.10">
    <property type="entry name" value="Chloramphenicol acetyltransferase-like domain"/>
    <property type="match status" value="2"/>
</dbReference>
<proteinExistence type="predicted"/>
<keyword evidence="3" id="KW-1185">Reference proteome</keyword>
<evidence type="ECO:0000313" key="2">
    <source>
        <dbReference type="EMBL" id="KAK3398873.1"/>
    </source>
</evidence>
<dbReference type="InterPro" id="IPR023213">
    <property type="entry name" value="CAT-like_dom_sf"/>
</dbReference>
<dbReference type="EMBL" id="JAUTDP010000006">
    <property type="protein sequence ID" value="KAK3398873.1"/>
    <property type="molecule type" value="Genomic_DNA"/>
</dbReference>
<feature type="region of interest" description="Disordered" evidence="1">
    <location>
        <begin position="509"/>
        <end position="537"/>
    </location>
</feature>
<sequence>MTTDQIHDLSAWDNVAPRTYTGRVICFPFDDDARKNQAKSAQTLMGFLRNSLDCLDKERPDFAGKLQLGTNLTATQKKQVVTYKPGNVYLLTSPTFHIHLRPKYPNQLASLYGNITAINNGHSTVTAQPINFDSRFLNYDTLKQAKFPVKPFINPDLCTDLVLGNGNPPIPVVELEVIFLNGGFFFNLLIHHTYFDGKAYHKFLECFAAVTRGDNTKIPVYPSNPMFRLSYETAATVDQGQSLVKAKAEDLLSGCKEYGTWPGKELNGPTQPILESIPGVDNDKMENDSKIFIFSFAKLKGLAVELAQLLPEGSAKPSAYTVLSALLWAHSFVARERYYSSPTLSSSSESSESSERSSRAARAAHQTEVALHKHFQSHTPHFSTPVDFSSPKIMAQFPPSCSVMEQSNNYFGNSITWSLTPLPSPFLLQTIAQSRGNKSKSSLAHLASAISGSIGEIGPEFLYKREALLDKLEDVRVLGLNWEGRQASEWGMNTWAGFGAGVVWGLPGVAESGDGDTATPDSDSAGGSGSGMNGENLKKGTLADAQRRVQKEIGISGGLILPGRQKREKEWEVQISLPKGAMRALERDGGFMGWCEGVVGDEGVEYNTQ</sequence>